<organism evidence="7">
    <name type="scientific">Cucumis melo</name>
    <name type="common">Muskmelon</name>
    <dbReference type="NCBI Taxonomy" id="3656"/>
    <lineage>
        <taxon>Eukaryota</taxon>
        <taxon>Viridiplantae</taxon>
        <taxon>Streptophyta</taxon>
        <taxon>Embryophyta</taxon>
        <taxon>Tracheophyta</taxon>
        <taxon>Spermatophyta</taxon>
        <taxon>Magnoliopsida</taxon>
        <taxon>eudicotyledons</taxon>
        <taxon>Gunneridae</taxon>
        <taxon>Pentapetalae</taxon>
        <taxon>rosids</taxon>
        <taxon>fabids</taxon>
        <taxon>Cucurbitales</taxon>
        <taxon>Cucurbitaceae</taxon>
        <taxon>Benincaseae</taxon>
        <taxon>Cucumis</taxon>
    </lineage>
</organism>
<feature type="repeat" description="Pumilio" evidence="5">
    <location>
        <begin position="565"/>
        <end position="601"/>
    </location>
</feature>
<dbReference type="CDD" id="cd07920">
    <property type="entry name" value="Pumilio"/>
    <property type="match status" value="1"/>
</dbReference>
<dbReference type="AlphaFoldDB" id="A0A9I9DAN5"/>
<dbReference type="InterPro" id="IPR011989">
    <property type="entry name" value="ARM-like"/>
</dbReference>
<dbReference type="SMART" id="SM00025">
    <property type="entry name" value="Pumilio"/>
    <property type="match status" value="8"/>
</dbReference>
<dbReference type="PANTHER" id="PTHR12537:SF147">
    <property type="entry name" value="PUMILIO HOMOLOG 12"/>
    <property type="match status" value="1"/>
</dbReference>
<dbReference type="GO" id="GO:0003729">
    <property type="term" value="F:mRNA binding"/>
    <property type="evidence" value="ECO:0007669"/>
    <property type="project" value="TreeGrafter"/>
</dbReference>
<evidence type="ECO:0000259" key="6">
    <source>
        <dbReference type="PROSITE" id="PS50303"/>
    </source>
</evidence>
<dbReference type="PANTHER" id="PTHR12537">
    <property type="entry name" value="RNA BINDING PROTEIN PUMILIO-RELATED"/>
    <property type="match status" value="1"/>
</dbReference>
<feature type="repeat" description="Pumilio" evidence="5">
    <location>
        <begin position="602"/>
        <end position="642"/>
    </location>
</feature>
<evidence type="ECO:0000256" key="1">
    <source>
        <dbReference type="ARBA" id="ARBA00022737"/>
    </source>
</evidence>
<evidence type="ECO:0000256" key="4">
    <source>
        <dbReference type="ARBA" id="ARBA00058490"/>
    </source>
</evidence>
<evidence type="ECO:0000256" key="3">
    <source>
        <dbReference type="ARBA" id="ARBA00022884"/>
    </source>
</evidence>
<dbReference type="PROSITE" id="PS50302">
    <property type="entry name" value="PUM"/>
    <property type="match status" value="5"/>
</dbReference>
<dbReference type="SUPFAM" id="SSF48371">
    <property type="entry name" value="ARM repeat"/>
    <property type="match status" value="1"/>
</dbReference>
<dbReference type="InterPro" id="IPR001313">
    <property type="entry name" value="Pumilio_RNA-bd_rpt"/>
</dbReference>
<dbReference type="Gene3D" id="1.25.10.10">
    <property type="entry name" value="Leucine-rich Repeat Variant"/>
    <property type="match status" value="1"/>
</dbReference>
<feature type="domain" description="PUM-HD" evidence="6">
    <location>
        <begin position="390"/>
        <end position="754"/>
    </location>
</feature>
<keyword evidence="1" id="KW-0677">Repeat</keyword>
<feature type="repeat" description="Pumilio" evidence="5">
    <location>
        <begin position="419"/>
        <end position="454"/>
    </location>
</feature>
<dbReference type="GO" id="GO:0006417">
    <property type="term" value="P:regulation of translation"/>
    <property type="evidence" value="ECO:0007669"/>
    <property type="project" value="UniProtKB-KW"/>
</dbReference>
<evidence type="ECO:0000256" key="5">
    <source>
        <dbReference type="PROSITE-ProRule" id="PRU00317"/>
    </source>
</evidence>
<name>A0A9I9DAN5_CUCME</name>
<protein>
    <recommendedName>
        <fullName evidence="6">PUM-HD domain-containing protein</fullName>
    </recommendedName>
</protein>
<dbReference type="Pfam" id="PF00806">
    <property type="entry name" value="PUF"/>
    <property type="match status" value="8"/>
</dbReference>
<dbReference type="FunFam" id="1.25.10.10:FF:000237">
    <property type="entry name" value="Pumilio homolog 9"/>
    <property type="match status" value="1"/>
</dbReference>
<dbReference type="GO" id="GO:0005737">
    <property type="term" value="C:cytoplasm"/>
    <property type="evidence" value="ECO:0007669"/>
    <property type="project" value="TreeGrafter"/>
</dbReference>
<sequence length="780" mass="87701">MGSKLKFELERFLSENPIVACENVFAEKSVQKGVSSMTADSCTGLSLEKLHSNGSLENGPVLINEFQQSSTGQFLTGESNRIGVRSLTSAVEKLSLGGEGTGQTWMNHPNLMNDQFESYMNKQSINSEPSTVANPSLRSSNRVSNGYYEISVPGLSPQLSFPARFVSDVQKKGEAGHLTPFETPNSAMPFTNEVPARNLQFPLSSHRDQMLLNGLSPVHFMHSQQMNHGEIGPNCAKGEQLHSCRMQWQQQYLHDLHNQQLERSNLFESCGNAAFGLRFQSPKQQRFVEVPFHPCREQSKHEGFCNGAAHCAASGIPNHAFASPYLDTLDAQEKCFKQSSPRKVPTRAHGLIGVDTEKLKYYFSQNGFLCPSCYVRQYGFPSTAKDCICHDNFRVPSMLSSNANRNTEIPPLKCNSLDEASGKIYLMAKDQHGCRFLQRMFSEGTKEDIEIIFGEIIHHVSELMVDPFGNYLIQKLLGVCDEDQRLQILYKINRPGELIRISCNMHGTRAVQKLIETLKTPEQFSLIVSLLKTGIVILMKNVNGNHVAQHCLQYLMPDYIGFLFEAATKSCVEVATDRHGCCVLQKCLAVSDAGHRDRLLSEVVRNALVLSQDQYGNYVVQFALELARCPSMLPWVTSGIFKRLEGHFSDLSIQKYSSNVVERCVYAGDEYLAKVVDELINDERFSQIMLNPYGNYAVQAVLARSGICKAIDHGLQRRATWFHLLISKKPEMKYPFRGCYRDDKRFVVVLETEMRKKRDGKAVMMVLGVKMFWGLSDVVL</sequence>
<keyword evidence="2" id="KW-0810">Translation regulation</keyword>
<feature type="repeat" description="Pumilio" evidence="5">
    <location>
        <begin position="493"/>
        <end position="529"/>
    </location>
</feature>
<reference evidence="7" key="1">
    <citation type="submission" date="2023-03" db="UniProtKB">
        <authorList>
            <consortium name="EnsemblPlants"/>
        </authorList>
    </citation>
    <scope>IDENTIFICATION</scope>
</reference>
<proteinExistence type="predicted"/>
<evidence type="ECO:0000256" key="2">
    <source>
        <dbReference type="ARBA" id="ARBA00022845"/>
    </source>
</evidence>
<keyword evidence="3" id="KW-0694">RNA-binding</keyword>
<dbReference type="Gramene" id="MELO3C015569.2.1">
    <property type="protein sequence ID" value="MELO3C015569.2.1"/>
    <property type="gene ID" value="MELO3C015569.2"/>
</dbReference>
<comment type="function">
    <text evidence="4">Sequence-specific RNA-binding protein that regulates translation and mRNA stability by binding the 3'-UTR of target mRNAs.</text>
</comment>
<dbReference type="InterPro" id="IPR033133">
    <property type="entry name" value="PUM-HD"/>
</dbReference>
<dbReference type="InterPro" id="IPR016024">
    <property type="entry name" value="ARM-type_fold"/>
</dbReference>
<evidence type="ECO:0000313" key="7">
    <source>
        <dbReference type="EnsemblPlants" id="MELO3C015569.2.1"/>
    </source>
</evidence>
<dbReference type="PROSITE" id="PS50303">
    <property type="entry name" value="PUM_HD"/>
    <property type="match status" value="1"/>
</dbReference>
<accession>A0A9I9DAN5</accession>
<feature type="repeat" description="Pumilio" evidence="5">
    <location>
        <begin position="455"/>
        <end position="491"/>
    </location>
</feature>
<dbReference type="EnsemblPlants" id="MELO3C015569.2.1">
    <property type="protein sequence ID" value="MELO3C015569.2.1"/>
    <property type="gene ID" value="MELO3C015569.2"/>
</dbReference>
<dbReference type="InterPro" id="IPR033712">
    <property type="entry name" value="Pumilio_RNA-bd"/>
</dbReference>